<comment type="caution">
    <text evidence="2">The sequence shown here is derived from an EMBL/GenBank/DDBJ whole genome shotgun (WGS) entry which is preliminary data.</text>
</comment>
<evidence type="ECO:0000313" key="3">
    <source>
        <dbReference type="Proteomes" id="UP001221142"/>
    </source>
</evidence>
<evidence type="ECO:0000313" key="2">
    <source>
        <dbReference type="EMBL" id="KAJ7642107.1"/>
    </source>
</evidence>
<proteinExistence type="predicted"/>
<gene>
    <name evidence="2" type="ORF">FB45DRAFT_365499</name>
</gene>
<evidence type="ECO:0000256" key="1">
    <source>
        <dbReference type="SAM" id="MobiDB-lite"/>
    </source>
</evidence>
<dbReference type="AlphaFoldDB" id="A0AAD7FWX2"/>
<protein>
    <submittedName>
        <fullName evidence="2">Uncharacterized protein</fullName>
    </submittedName>
</protein>
<keyword evidence="3" id="KW-1185">Reference proteome</keyword>
<reference evidence="2" key="1">
    <citation type="submission" date="2023-03" db="EMBL/GenBank/DDBJ databases">
        <title>Massive genome expansion in bonnet fungi (Mycena s.s.) driven by repeated elements and novel gene families across ecological guilds.</title>
        <authorList>
            <consortium name="Lawrence Berkeley National Laboratory"/>
            <person name="Harder C.B."/>
            <person name="Miyauchi S."/>
            <person name="Viragh M."/>
            <person name="Kuo A."/>
            <person name="Thoen E."/>
            <person name="Andreopoulos B."/>
            <person name="Lu D."/>
            <person name="Skrede I."/>
            <person name="Drula E."/>
            <person name="Henrissat B."/>
            <person name="Morin E."/>
            <person name="Kohler A."/>
            <person name="Barry K."/>
            <person name="LaButti K."/>
            <person name="Morin E."/>
            <person name="Salamov A."/>
            <person name="Lipzen A."/>
            <person name="Mereny Z."/>
            <person name="Hegedus B."/>
            <person name="Baldrian P."/>
            <person name="Stursova M."/>
            <person name="Weitz H."/>
            <person name="Taylor A."/>
            <person name="Grigoriev I.V."/>
            <person name="Nagy L.G."/>
            <person name="Martin F."/>
            <person name="Kauserud H."/>
        </authorList>
    </citation>
    <scope>NUCLEOTIDE SEQUENCE</scope>
    <source>
        <strain evidence="2">9284</strain>
    </source>
</reference>
<name>A0AAD7FWX2_9AGAR</name>
<dbReference type="Proteomes" id="UP001221142">
    <property type="component" value="Unassembled WGS sequence"/>
</dbReference>
<sequence>MLTEVSYRDICFFDLVEDQQLSWFTRAEARVGVLAFFPLGVQPNCCPDIVAHLPVLNESVDLRSPLCWELLSDLGVLHPVNVSGWNRFNTSQFTHNSIAIIHLGIWHKDYWLPQANRCLQHLQVTSNHEKYVFVHNISFHLHFSKARGLDFPKGYLFVCPPHHLQTGPDSFAWPRCPWFWSMDPNGDYPLTEKDALSLGFPQIPMETRIRGVSWLSSVYEGLRTFHAAKGFDPDSEELAHQLGIQLLEVSGGKAPLFSNVSDEAQISIPECLDPVGKQARQFARAVWVCELVEWKNANHQIAERNMDKKCRFEADKVAWHARCEPGKTGRPREELEKLRWKDYRPEIRLRRPIKMLNGNESERRGAGDGEDDEEHRAGTGRRNRNRTRHRAPPPY</sequence>
<feature type="compositionally biased region" description="Basic residues" evidence="1">
    <location>
        <begin position="378"/>
        <end position="395"/>
    </location>
</feature>
<accession>A0AAD7FWX2</accession>
<organism evidence="2 3">
    <name type="scientific">Roridomyces roridus</name>
    <dbReference type="NCBI Taxonomy" id="1738132"/>
    <lineage>
        <taxon>Eukaryota</taxon>
        <taxon>Fungi</taxon>
        <taxon>Dikarya</taxon>
        <taxon>Basidiomycota</taxon>
        <taxon>Agaricomycotina</taxon>
        <taxon>Agaricomycetes</taxon>
        <taxon>Agaricomycetidae</taxon>
        <taxon>Agaricales</taxon>
        <taxon>Marasmiineae</taxon>
        <taxon>Mycenaceae</taxon>
        <taxon>Roridomyces</taxon>
    </lineage>
</organism>
<feature type="region of interest" description="Disordered" evidence="1">
    <location>
        <begin position="351"/>
        <end position="395"/>
    </location>
</feature>
<dbReference type="EMBL" id="JARKIF010000004">
    <property type="protein sequence ID" value="KAJ7642107.1"/>
    <property type="molecule type" value="Genomic_DNA"/>
</dbReference>